<dbReference type="EMBL" id="BARU01030457">
    <property type="protein sequence ID" value="GAH63625.1"/>
    <property type="molecule type" value="Genomic_DNA"/>
</dbReference>
<reference evidence="1" key="1">
    <citation type="journal article" date="2014" name="Front. Microbiol.">
        <title>High frequency of phylogenetically diverse reductive dehalogenase-homologous genes in deep subseafloor sedimentary metagenomes.</title>
        <authorList>
            <person name="Kawai M."/>
            <person name="Futagami T."/>
            <person name="Toyoda A."/>
            <person name="Takaki Y."/>
            <person name="Nishi S."/>
            <person name="Hori S."/>
            <person name="Arai W."/>
            <person name="Tsubouchi T."/>
            <person name="Morono Y."/>
            <person name="Uchiyama I."/>
            <person name="Ito T."/>
            <person name="Fujiyama A."/>
            <person name="Inagaki F."/>
            <person name="Takami H."/>
        </authorList>
    </citation>
    <scope>NUCLEOTIDE SEQUENCE</scope>
    <source>
        <strain evidence="1">Expedition CK06-06</strain>
    </source>
</reference>
<protein>
    <submittedName>
        <fullName evidence="1">Uncharacterized protein</fullName>
    </submittedName>
</protein>
<comment type="caution">
    <text evidence="1">The sequence shown here is derived from an EMBL/GenBank/DDBJ whole genome shotgun (WGS) entry which is preliminary data.</text>
</comment>
<proteinExistence type="predicted"/>
<dbReference type="AlphaFoldDB" id="X1I2T8"/>
<organism evidence="1">
    <name type="scientific">marine sediment metagenome</name>
    <dbReference type="NCBI Taxonomy" id="412755"/>
    <lineage>
        <taxon>unclassified sequences</taxon>
        <taxon>metagenomes</taxon>
        <taxon>ecological metagenomes</taxon>
    </lineage>
</organism>
<sequence>MEAILDKEFFYEERFKIASDYIRKIVELKNQNTPDALNKIISIKRLIRAMYSVK</sequence>
<name>X1I2T8_9ZZZZ</name>
<accession>X1I2T8</accession>
<evidence type="ECO:0000313" key="1">
    <source>
        <dbReference type="EMBL" id="GAH63625.1"/>
    </source>
</evidence>
<gene>
    <name evidence="1" type="ORF">S03H2_48318</name>
</gene>